<comment type="caution">
    <text evidence="1">The sequence shown here is derived from an EMBL/GenBank/DDBJ whole genome shotgun (WGS) entry which is preliminary data.</text>
</comment>
<sequence length="113" mass="13135">MVEFDFLPPSDTALVLEPEEMAQHLIKCLSHLDKGGSIQTLNLHNFIIRLKDSDYRDEELLKKITEAWMWLEREGMLAPRPGQERQWVYVTERGHRLAGATDLTVYTRSNIIP</sequence>
<protein>
    <recommendedName>
        <fullName evidence="2">Restriction system protein Mrr-like N-terminal domain-containing protein</fullName>
    </recommendedName>
</protein>
<organism evidence="1">
    <name type="scientific">marine sediment metagenome</name>
    <dbReference type="NCBI Taxonomy" id="412755"/>
    <lineage>
        <taxon>unclassified sequences</taxon>
        <taxon>metagenomes</taxon>
        <taxon>ecological metagenomes</taxon>
    </lineage>
</organism>
<reference evidence="1" key="1">
    <citation type="journal article" date="2014" name="Front. Microbiol.">
        <title>High frequency of phylogenetically diverse reductive dehalogenase-homologous genes in deep subseafloor sedimentary metagenomes.</title>
        <authorList>
            <person name="Kawai M."/>
            <person name="Futagami T."/>
            <person name="Toyoda A."/>
            <person name="Takaki Y."/>
            <person name="Nishi S."/>
            <person name="Hori S."/>
            <person name="Arai W."/>
            <person name="Tsubouchi T."/>
            <person name="Morono Y."/>
            <person name="Uchiyama I."/>
            <person name="Ito T."/>
            <person name="Fujiyama A."/>
            <person name="Inagaki F."/>
            <person name="Takami H."/>
        </authorList>
    </citation>
    <scope>NUCLEOTIDE SEQUENCE</scope>
    <source>
        <strain evidence="1">Expedition CK06-06</strain>
    </source>
</reference>
<feature type="non-terminal residue" evidence="1">
    <location>
        <position position="113"/>
    </location>
</feature>
<evidence type="ECO:0000313" key="1">
    <source>
        <dbReference type="EMBL" id="GAG94698.1"/>
    </source>
</evidence>
<evidence type="ECO:0008006" key="2">
    <source>
        <dbReference type="Google" id="ProtNLM"/>
    </source>
</evidence>
<proteinExistence type="predicted"/>
<gene>
    <name evidence="1" type="ORF">S01H4_36740</name>
</gene>
<accession>X1CEK5</accession>
<dbReference type="EMBL" id="BART01019664">
    <property type="protein sequence ID" value="GAG94698.1"/>
    <property type="molecule type" value="Genomic_DNA"/>
</dbReference>
<name>X1CEK5_9ZZZZ</name>
<dbReference type="AlphaFoldDB" id="X1CEK5"/>